<sequence length="34" mass="4157">MRYVIFSPETINLCSRWVNIIIIRKEVRKYDEGN</sequence>
<accession>A0A090Y851</accession>
<protein>
    <submittedName>
        <fullName evidence="1">Uncharacterized protein</fullName>
    </submittedName>
</protein>
<evidence type="ECO:0000313" key="1">
    <source>
        <dbReference type="EMBL" id="KFM94958.1"/>
    </source>
</evidence>
<dbReference type="HOGENOM" id="CLU_3374938_0_0_9"/>
<dbReference type="AlphaFoldDB" id="A0A090Y851"/>
<dbReference type="STRING" id="44252.DJ90_5855"/>
<dbReference type="Proteomes" id="UP000029278">
    <property type="component" value="Unassembled WGS sequence"/>
</dbReference>
<keyword evidence="2" id="KW-1185">Reference proteome</keyword>
<proteinExistence type="predicted"/>
<name>A0A090Y851_PAEMA</name>
<gene>
    <name evidence="1" type="ORF">DJ90_5855</name>
</gene>
<dbReference type="EMBL" id="JMQA01000044">
    <property type="protein sequence ID" value="KFM94958.1"/>
    <property type="molecule type" value="Genomic_DNA"/>
</dbReference>
<organism evidence="1 2">
    <name type="scientific">Paenibacillus macerans</name>
    <name type="common">Bacillus macerans</name>
    <dbReference type="NCBI Taxonomy" id="44252"/>
    <lineage>
        <taxon>Bacteria</taxon>
        <taxon>Bacillati</taxon>
        <taxon>Bacillota</taxon>
        <taxon>Bacilli</taxon>
        <taxon>Bacillales</taxon>
        <taxon>Paenibacillaceae</taxon>
        <taxon>Paenibacillus</taxon>
    </lineage>
</organism>
<evidence type="ECO:0000313" key="2">
    <source>
        <dbReference type="Proteomes" id="UP000029278"/>
    </source>
</evidence>
<reference evidence="1 2" key="1">
    <citation type="submission" date="2014-04" db="EMBL/GenBank/DDBJ databases">
        <authorList>
            <person name="Bishop-Lilly K.A."/>
            <person name="Broomall S.M."/>
            <person name="Chain P.S."/>
            <person name="Chertkov O."/>
            <person name="Coyne S.R."/>
            <person name="Daligault H.E."/>
            <person name="Davenport K.W."/>
            <person name="Erkkila T."/>
            <person name="Frey K.G."/>
            <person name="Gibbons H.S."/>
            <person name="Gu W."/>
            <person name="Jaissle J."/>
            <person name="Johnson S.L."/>
            <person name="Koroleva G.I."/>
            <person name="Ladner J.T."/>
            <person name="Lo C.-C."/>
            <person name="Minogue T.D."/>
            <person name="Munk C."/>
            <person name="Palacios G.F."/>
            <person name="Redden C.L."/>
            <person name="Rosenzweig C.N."/>
            <person name="Scholz M.B."/>
            <person name="Teshima H."/>
            <person name="Xu Y."/>
        </authorList>
    </citation>
    <scope>NUCLEOTIDE SEQUENCE [LARGE SCALE GENOMIC DNA]</scope>
    <source>
        <strain evidence="1 2">8244</strain>
    </source>
</reference>
<comment type="caution">
    <text evidence="1">The sequence shown here is derived from an EMBL/GenBank/DDBJ whole genome shotgun (WGS) entry which is preliminary data.</text>
</comment>